<feature type="domain" description="4'-phosphopantetheinyl transferase N-terminal" evidence="10">
    <location>
        <begin position="138"/>
        <end position="232"/>
    </location>
</feature>
<dbReference type="OMA" id="RWAFNAN"/>
<dbReference type="HOGENOM" id="CLU_057011_3_0_1"/>
<comment type="catalytic activity">
    <reaction evidence="7">
        <text>apo-[ACP] + CoA = holo-[ACP] + adenosine 3',5'-bisphosphate + H(+)</text>
        <dbReference type="Rhea" id="RHEA:12068"/>
        <dbReference type="Rhea" id="RHEA-COMP:9685"/>
        <dbReference type="Rhea" id="RHEA-COMP:9690"/>
        <dbReference type="ChEBI" id="CHEBI:15378"/>
        <dbReference type="ChEBI" id="CHEBI:29999"/>
        <dbReference type="ChEBI" id="CHEBI:57287"/>
        <dbReference type="ChEBI" id="CHEBI:58343"/>
        <dbReference type="ChEBI" id="CHEBI:64479"/>
        <dbReference type="EC" id="2.7.8.7"/>
    </reaction>
    <physiologicalReaction direction="left-to-right" evidence="7">
        <dbReference type="Rhea" id="RHEA:12069"/>
    </physiologicalReaction>
</comment>
<evidence type="ECO:0000313" key="13">
    <source>
        <dbReference type="Proteomes" id="UP000009046"/>
    </source>
</evidence>
<dbReference type="CTD" id="8235363"/>
<dbReference type="SUPFAM" id="SSF56214">
    <property type="entry name" value="4'-phosphopantetheinyl transferase"/>
    <property type="match status" value="2"/>
</dbReference>
<dbReference type="EnsemblMetazoa" id="PHUM259610-RA">
    <property type="protein sequence ID" value="PHUM259610-PA"/>
    <property type="gene ID" value="PHUM259610"/>
</dbReference>
<evidence type="ECO:0000256" key="4">
    <source>
        <dbReference type="ARBA" id="ARBA00022679"/>
    </source>
</evidence>
<dbReference type="RefSeq" id="XP_002426552.1">
    <property type="nucleotide sequence ID" value="XM_002426507.1"/>
</dbReference>
<dbReference type="STRING" id="121224.E0VKA8"/>
<dbReference type="Gene3D" id="3.90.470.20">
    <property type="entry name" value="4'-phosphopantetheinyl transferase domain"/>
    <property type="match status" value="2"/>
</dbReference>
<evidence type="ECO:0000256" key="3">
    <source>
        <dbReference type="ARBA" id="ARBA00016301"/>
    </source>
</evidence>
<reference evidence="11" key="1">
    <citation type="submission" date="2007-04" db="EMBL/GenBank/DDBJ databases">
        <title>Annotation of Pediculus humanus corporis strain USDA.</title>
        <authorList>
            <person name="Kirkness E."/>
            <person name="Hannick L."/>
            <person name="Hass B."/>
            <person name="Bruggner R."/>
            <person name="Lawson D."/>
            <person name="Bidwell S."/>
            <person name="Joardar V."/>
            <person name="Caler E."/>
            <person name="Walenz B."/>
            <person name="Inman J."/>
            <person name="Schobel S."/>
            <person name="Galinsky K."/>
            <person name="Amedeo P."/>
            <person name="Strausberg R."/>
        </authorList>
    </citation>
    <scope>NUCLEOTIDE SEQUENCE</scope>
    <source>
        <strain evidence="11">USDA</strain>
    </source>
</reference>
<dbReference type="GO" id="GO:0008897">
    <property type="term" value="F:holo-[acyl-carrier-protein] synthase activity"/>
    <property type="evidence" value="ECO:0007669"/>
    <property type="project" value="UniProtKB-EC"/>
</dbReference>
<dbReference type="AlphaFoldDB" id="E0VKA8"/>
<proteinExistence type="inferred from homology"/>
<dbReference type="InterPro" id="IPR037143">
    <property type="entry name" value="4-PPantetheinyl_Trfase_dom_sf"/>
</dbReference>
<evidence type="ECO:0000259" key="10">
    <source>
        <dbReference type="Pfam" id="PF22624"/>
    </source>
</evidence>
<dbReference type="FunCoup" id="E0VKA8">
    <property type="interactions" value="744"/>
</dbReference>
<accession>E0VKA8</accession>
<evidence type="ECO:0000313" key="11">
    <source>
        <dbReference type="EMBL" id="EEB13814.1"/>
    </source>
</evidence>
<dbReference type="FunFam" id="3.90.470.20:FF:000003">
    <property type="entry name" value="L-aminoadipate-semialdehyde dehydrogenase-phosphopantetheinyl transferase"/>
    <property type="match status" value="1"/>
</dbReference>
<name>E0VKA8_PEDHC</name>
<dbReference type="EMBL" id="AAZO01003005">
    <property type="status" value="NOT_ANNOTATED_CDS"/>
    <property type="molecule type" value="Genomic_DNA"/>
</dbReference>
<protein>
    <recommendedName>
        <fullName evidence="3">L-aminoadipate-semialdehyde dehydrogenase-phosphopantetheinyl transferase</fullName>
        <ecNumber evidence="2">2.7.8.7</ecNumber>
    </recommendedName>
    <alternativeName>
        <fullName evidence="5">4'-phosphopantetheinyl transferase</fullName>
    </alternativeName>
    <alternativeName>
        <fullName evidence="6">Alpha-aminoadipic semialdehyde dehydrogenase-phosphopantetheinyl transferase</fullName>
    </alternativeName>
</protein>
<dbReference type="InParanoid" id="E0VKA8"/>
<dbReference type="InterPro" id="IPR055066">
    <property type="entry name" value="AASDHPPT_N"/>
</dbReference>
<dbReference type="EC" id="2.7.8.7" evidence="2"/>
<evidence type="ECO:0000256" key="8">
    <source>
        <dbReference type="ARBA" id="ARBA00048794"/>
    </source>
</evidence>
<evidence type="ECO:0000256" key="6">
    <source>
        <dbReference type="ARBA" id="ARBA00033443"/>
    </source>
</evidence>
<comment type="catalytic activity">
    <reaction evidence="8">
        <text>apo-[ACP] + acetyl-CoA = acetyl-[ACP] + adenosine 3',5'-bisphosphate + H(+)</text>
        <dbReference type="Rhea" id="RHEA:46564"/>
        <dbReference type="Rhea" id="RHEA-COMP:9621"/>
        <dbReference type="Rhea" id="RHEA-COMP:9690"/>
        <dbReference type="ChEBI" id="CHEBI:15378"/>
        <dbReference type="ChEBI" id="CHEBI:29999"/>
        <dbReference type="ChEBI" id="CHEBI:57288"/>
        <dbReference type="ChEBI" id="CHEBI:58343"/>
        <dbReference type="ChEBI" id="CHEBI:78446"/>
    </reaction>
    <physiologicalReaction direction="left-to-right" evidence="8">
        <dbReference type="Rhea" id="RHEA:46565"/>
    </physiologicalReaction>
</comment>
<dbReference type="Pfam" id="PF22624">
    <property type="entry name" value="AASDHPPT_N"/>
    <property type="match status" value="1"/>
</dbReference>
<dbReference type="VEuPathDB" id="VectorBase:PHUM259610"/>
<evidence type="ECO:0000259" key="9">
    <source>
        <dbReference type="Pfam" id="PF01648"/>
    </source>
</evidence>
<feature type="domain" description="4'-phosphopantetheinyl transferase" evidence="9">
    <location>
        <begin position="238"/>
        <end position="318"/>
    </location>
</feature>
<evidence type="ECO:0000313" key="12">
    <source>
        <dbReference type="EnsemblMetazoa" id="PHUM259610-PA"/>
    </source>
</evidence>
<dbReference type="OrthoDB" id="26719at2759"/>
<comment type="similarity">
    <text evidence="1">Belongs to the P-Pant transferase superfamily. AcpS family.</text>
</comment>
<dbReference type="Pfam" id="PF01648">
    <property type="entry name" value="ACPS"/>
    <property type="match status" value="1"/>
</dbReference>
<organism>
    <name type="scientific">Pediculus humanus subsp. corporis</name>
    <name type="common">Body louse</name>
    <dbReference type="NCBI Taxonomy" id="121224"/>
    <lineage>
        <taxon>Eukaryota</taxon>
        <taxon>Metazoa</taxon>
        <taxon>Ecdysozoa</taxon>
        <taxon>Arthropoda</taxon>
        <taxon>Hexapoda</taxon>
        <taxon>Insecta</taxon>
        <taxon>Pterygota</taxon>
        <taxon>Neoptera</taxon>
        <taxon>Paraneoptera</taxon>
        <taxon>Psocodea</taxon>
        <taxon>Troctomorpha</taxon>
        <taxon>Phthiraptera</taxon>
        <taxon>Anoplura</taxon>
        <taxon>Pediculidae</taxon>
        <taxon>Pediculus</taxon>
    </lineage>
</organism>
<evidence type="ECO:0000256" key="1">
    <source>
        <dbReference type="ARBA" id="ARBA00006195"/>
    </source>
</evidence>
<dbReference type="GO" id="GO:0000287">
    <property type="term" value="F:magnesium ion binding"/>
    <property type="evidence" value="ECO:0007669"/>
    <property type="project" value="InterPro"/>
</dbReference>
<dbReference type="PANTHER" id="PTHR12215">
    <property type="entry name" value="PHOSPHOPANTETHEINE TRANSFERASE"/>
    <property type="match status" value="1"/>
</dbReference>
<dbReference type="GeneID" id="8235363"/>
<dbReference type="GO" id="GO:0019878">
    <property type="term" value="P:lysine biosynthetic process via aminoadipic acid"/>
    <property type="evidence" value="ECO:0007669"/>
    <property type="project" value="TreeGrafter"/>
</dbReference>
<dbReference type="PANTHER" id="PTHR12215:SF10">
    <property type="entry name" value="L-AMINOADIPATE-SEMIALDEHYDE DEHYDROGENASE-PHOSPHOPANTETHEINYL TRANSFERASE"/>
    <property type="match status" value="1"/>
</dbReference>
<evidence type="ECO:0000256" key="7">
    <source>
        <dbReference type="ARBA" id="ARBA00048641"/>
    </source>
</evidence>
<dbReference type="Proteomes" id="UP000009046">
    <property type="component" value="Unassembled WGS sequence"/>
</dbReference>
<sequence length="404" mass="47336">MRFLHRYAQRLFNYRTSGEIRQDKPPSYEECVRNPQNGLFFESPPPYTISDNFSGEFIRNERTNTSPNSQNLNLTGLDVHGLGLLPNQGPFRHFKDNDEYECNTPLLYRAVLKATSSLIDREPEYARLNVKWAFDFVSWQPTESQILQAFSYIQLEEKERIAKFMFKRDAKASLIGRLLIRKFISENSHLKYNEIVLKRDKNGKPFILNQEYKNKLKFNVSHHGRLVVLLGCTCDFEVGVDVMTTKHHEGKNLERFFRLMSRNFSENEWKVIMNTDSSEDVRILLFNRYWALKESYLKAVGSGLSVDLATVEFRLKSKFLEINKPVIDTELYVNGLKQIDWFFEETLLDTDHLVAVAYKADKVMDSSTFEFLKYDDIVQNGVPVLPETDLQFVKNFMIKEEEPH</sequence>
<dbReference type="InterPro" id="IPR008278">
    <property type="entry name" value="4-PPantetheinyl_Trfase_dom"/>
</dbReference>
<reference evidence="11" key="2">
    <citation type="submission" date="2007-04" db="EMBL/GenBank/DDBJ databases">
        <title>The genome of the human body louse.</title>
        <authorList>
            <consortium name="The Human Body Louse Genome Consortium"/>
            <person name="Kirkness E."/>
            <person name="Walenz B."/>
            <person name="Hass B."/>
            <person name="Bruggner R."/>
            <person name="Strausberg R."/>
        </authorList>
    </citation>
    <scope>NUCLEOTIDE SEQUENCE</scope>
    <source>
        <strain evidence="11">USDA</strain>
    </source>
</reference>
<evidence type="ECO:0000256" key="5">
    <source>
        <dbReference type="ARBA" id="ARBA00030484"/>
    </source>
</evidence>
<dbReference type="EMBL" id="DS235241">
    <property type="protein sequence ID" value="EEB13814.1"/>
    <property type="molecule type" value="Genomic_DNA"/>
</dbReference>
<dbReference type="InterPro" id="IPR050559">
    <property type="entry name" value="P-Pant_transferase_sf"/>
</dbReference>
<keyword evidence="4" id="KW-0808">Transferase</keyword>
<dbReference type="GO" id="GO:0005829">
    <property type="term" value="C:cytosol"/>
    <property type="evidence" value="ECO:0007669"/>
    <property type="project" value="TreeGrafter"/>
</dbReference>
<reference evidence="12" key="3">
    <citation type="submission" date="2021-02" db="UniProtKB">
        <authorList>
            <consortium name="EnsemblMetazoa"/>
        </authorList>
    </citation>
    <scope>IDENTIFICATION</scope>
    <source>
        <strain evidence="12">USDA</strain>
    </source>
</reference>
<keyword evidence="13" id="KW-1185">Reference proteome</keyword>
<gene>
    <name evidence="12" type="primary">8235363</name>
    <name evidence="11" type="ORF">Phum_PHUM259610</name>
</gene>
<dbReference type="KEGG" id="phu:Phum_PHUM259610"/>
<evidence type="ECO:0000256" key="2">
    <source>
        <dbReference type="ARBA" id="ARBA00013172"/>
    </source>
</evidence>
<dbReference type="eggNOG" id="KOG0945">
    <property type="taxonomic scope" value="Eukaryota"/>
</dbReference>